<dbReference type="PANTHER" id="PTHR43346">
    <property type="entry name" value="LIGAND BINDING DOMAIN PROTEIN, PUTATIVE (AFU_ORTHOLOGUE AFUA_6G14370)-RELATED"/>
    <property type="match status" value="1"/>
</dbReference>
<accession>A0A6A6UTS1</accession>
<keyword evidence="2" id="KW-0223">Dioxygenase</keyword>
<sequence length="374" mass="40292">MAIYTFLLVFATTCLAAPSAAESLVVTDTPDHVRPYVVPHLTGHVVGNNRFPITAASSGGSMTLLSTNAGRSEYLSVPPHSHKRGYENFFCSRGALQLWLATSNTDQQLRLLEPGDMGASPPGRIHAFQTMRPDTELFGVTFPGGLEKMFYAGGGNATFATSTPFDPAPFKFTPGAAAPPRTAPRPGGTTSSMQEVFDIYPVQGFTARTDVGNGSAPASPHWHVRNEPLPKDTSAPFYVANNFAPKFLNSENGYTIVSPINTSPRSAPYNFTLSYLTMSKPKDVAAVPWRTFEEHGAFRIQDGALSMTVDGYGDYVPMHYGDVAFIPKGTKYKIHALVPGTKTLYVAVNGNGLDALLMRTAKPWDSASWPAAFA</sequence>
<dbReference type="Gene3D" id="2.60.120.10">
    <property type="entry name" value="Jelly Rolls"/>
    <property type="match status" value="2"/>
</dbReference>
<feature type="chain" id="PRO_5025677740" evidence="1">
    <location>
        <begin position="17"/>
        <end position="374"/>
    </location>
</feature>
<dbReference type="EMBL" id="MU004230">
    <property type="protein sequence ID" value="KAF2674821.1"/>
    <property type="molecule type" value="Genomic_DNA"/>
</dbReference>
<dbReference type="AlphaFoldDB" id="A0A6A6UTS1"/>
<dbReference type="InterPro" id="IPR014710">
    <property type="entry name" value="RmlC-like_jellyroll"/>
</dbReference>
<dbReference type="InterPro" id="IPR011051">
    <property type="entry name" value="RmlC_Cupin_sf"/>
</dbReference>
<dbReference type="InterPro" id="IPR052538">
    <property type="entry name" value="Flavonoid_dioxygenase-like"/>
</dbReference>
<evidence type="ECO:0000313" key="2">
    <source>
        <dbReference type="EMBL" id="KAF2674821.1"/>
    </source>
</evidence>
<organism evidence="2 3">
    <name type="scientific">Microthyrium microscopicum</name>
    <dbReference type="NCBI Taxonomy" id="703497"/>
    <lineage>
        <taxon>Eukaryota</taxon>
        <taxon>Fungi</taxon>
        <taxon>Dikarya</taxon>
        <taxon>Ascomycota</taxon>
        <taxon>Pezizomycotina</taxon>
        <taxon>Dothideomycetes</taxon>
        <taxon>Dothideomycetes incertae sedis</taxon>
        <taxon>Microthyriales</taxon>
        <taxon>Microthyriaceae</taxon>
        <taxon>Microthyrium</taxon>
    </lineage>
</organism>
<keyword evidence="2" id="KW-0560">Oxidoreductase</keyword>
<dbReference type="OrthoDB" id="5370773at2759"/>
<reference evidence="2" key="1">
    <citation type="journal article" date="2020" name="Stud. Mycol.">
        <title>101 Dothideomycetes genomes: a test case for predicting lifestyles and emergence of pathogens.</title>
        <authorList>
            <person name="Haridas S."/>
            <person name="Albert R."/>
            <person name="Binder M."/>
            <person name="Bloem J."/>
            <person name="Labutti K."/>
            <person name="Salamov A."/>
            <person name="Andreopoulos B."/>
            <person name="Baker S."/>
            <person name="Barry K."/>
            <person name="Bills G."/>
            <person name="Bluhm B."/>
            <person name="Cannon C."/>
            <person name="Castanera R."/>
            <person name="Culley D."/>
            <person name="Daum C."/>
            <person name="Ezra D."/>
            <person name="Gonzalez J."/>
            <person name="Henrissat B."/>
            <person name="Kuo A."/>
            <person name="Liang C."/>
            <person name="Lipzen A."/>
            <person name="Lutzoni F."/>
            <person name="Magnuson J."/>
            <person name="Mondo S."/>
            <person name="Nolan M."/>
            <person name="Ohm R."/>
            <person name="Pangilinan J."/>
            <person name="Park H.-J."/>
            <person name="Ramirez L."/>
            <person name="Alfaro M."/>
            <person name="Sun H."/>
            <person name="Tritt A."/>
            <person name="Yoshinaga Y."/>
            <person name="Zwiers L.-H."/>
            <person name="Turgeon B."/>
            <person name="Goodwin S."/>
            <person name="Spatafora J."/>
            <person name="Crous P."/>
            <person name="Grigoriev I."/>
        </authorList>
    </citation>
    <scope>NUCLEOTIDE SEQUENCE</scope>
    <source>
        <strain evidence="2">CBS 115976</strain>
    </source>
</reference>
<keyword evidence="1" id="KW-0732">Signal</keyword>
<evidence type="ECO:0000313" key="3">
    <source>
        <dbReference type="Proteomes" id="UP000799302"/>
    </source>
</evidence>
<dbReference type="SUPFAM" id="SSF51182">
    <property type="entry name" value="RmlC-like cupins"/>
    <property type="match status" value="1"/>
</dbReference>
<proteinExistence type="predicted"/>
<gene>
    <name evidence="2" type="ORF">BT63DRAFT_449813</name>
</gene>
<keyword evidence="3" id="KW-1185">Reference proteome</keyword>
<dbReference type="Proteomes" id="UP000799302">
    <property type="component" value="Unassembled WGS sequence"/>
</dbReference>
<dbReference type="CDD" id="cd02215">
    <property type="entry name" value="cupin_QDO_N_C"/>
    <property type="match status" value="1"/>
</dbReference>
<dbReference type="PANTHER" id="PTHR43346:SF1">
    <property type="entry name" value="QUERCETIN 2,3-DIOXYGENASE-RELATED"/>
    <property type="match status" value="1"/>
</dbReference>
<protein>
    <submittedName>
        <fullName evidence="2">Quercetin 2,3-dioxygenase anaerobically complexed with the substrate kaempferol</fullName>
    </submittedName>
</protein>
<dbReference type="GO" id="GO:0051213">
    <property type="term" value="F:dioxygenase activity"/>
    <property type="evidence" value="ECO:0007669"/>
    <property type="project" value="UniProtKB-KW"/>
</dbReference>
<evidence type="ECO:0000256" key="1">
    <source>
        <dbReference type="SAM" id="SignalP"/>
    </source>
</evidence>
<name>A0A6A6UTS1_9PEZI</name>
<feature type="signal peptide" evidence="1">
    <location>
        <begin position="1"/>
        <end position="16"/>
    </location>
</feature>